<dbReference type="InterPro" id="IPR001173">
    <property type="entry name" value="Glyco_trans_2-like"/>
</dbReference>
<evidence type="ECO:0000256" key="6">
    <source>
        <dbReference type="ARBA" id="ARBA00022989"/>
    </source>
</evidence>
<dbReference type="AlphaFoldDB" id="A0A9E6MZV8"/>
<evidence type="ECO:0000256" key="9">
    <source>
        <dbReference type="SAM" id="Phobius"/>
    </source>
</evidence>
<reference evidence="11" key="1">
    <citation type="submission" date="2021-02" db="EMBL/GenBank/DDBJ databases">
        <title>Comparative genomics of Ferrovum myxofaciens strains, predominant extremophile bacteria forming large biofilm stalactites in acid mine ecosystems.</title>
        <authorList>
            <person name="Burkartova K."/>
            <person name="Ridl J."/>
            <person name="Pajer P."/>
            <person name="Falteisek L."/>
        </authorList>
    </citation>
    <scope>NUCLEOTIDE SEQUENCE</scope>
    <source>
        <strain evidence="11">MI1III</strain>
    </source>
</reference>
<dbReference type="SUPFAM" id="SSF53448">
    <property type="entry name" value="Nucleotide-diphospho-sugar transferases"/>
    <property type="match status" value="1"/>
</dbReference>
<proteinExistence type="inferred from homology"/>
<evidence type="ECO:0000256" key="3">
    <source>
        <dbReference type="ARBA" id="ARBA00022676"/>
    </source>
</evidence>
<dbReference type="InterPro" id="IPR050256">
    <property type="entry name" value="Glycosyltransferase_2"/>
</dbReference>
<keyword evidence="7 9" id="KW-0472">Membrane</keyword>
<protein>
    <submittedName>
        <fullName evidence="11">Glycosyltransferase family 2 protein</fullName>
    </submittedName>
</protein>
<name>A0A9E6MZV8_9PROT</name>
<dbReference type="Gene3D" id="3.90.550.10">
    <property type="entry name" value="Spore Coat Polysaccharide Biosynthesis Protein SpsA, Chain A"/>
    <property type="match status" value="1"/>
</dbReference>
<evidence type="ECO:0000256" key="8">
    <source>
        <dbReference type="ARBA" id="ARBA00038152"/>
    </source>
</evidence>
<dbReference type="EMBL" id="CP071137">
    <property type="protein sequence ID" value="QWY78874.1"/>
    <property type="molecule type" value="Genomic_DNA"/>
</dbReference>
<dbReference type="Proteomes" id="UP000683551">
    <property type="component" value="Chromosome"/>
</dbReference>
<evidence type="ECO:0000259" key="10">
    <source>
        <dbReference type="Pfam" id="PF00535"/>
    </source>
</evidence>
<sequence>MTIYNPIDRFLLSVVVPAYNEEDVLPEFHRRLTEVFQLIEKEADCEVIYVNDGSTDGTMSIIDKLKENDSRVGLVDLSRNFGKEIAMTAGFDHALGDAIVIIDSDLQDPPELIPDLISAWKRGYDVVYAKRLSREGETMLKKLTAYAFYRIAGQLGRVTIPSDTGDFRLLSRRALDSLLTLREQHRFMKGLFAWIGYPQISVPYRRDPRFAGETKWNYWKLWNFALEGITSFSIFPLKIATYFGLFFSILAFLFAFWIIIKTLIFGDPVRGYPTVMVTILFFGGIQIFSVGILGEYVGRMFNESKNRPLYFTNRYSPSVQSLEHNEFEKTGQKNNFLAP</sequence>
<feature type="transmembrane region" description="Helical" evidence="9">
    <location>
        <begin position="239"/>
        <end position="260"/>
    </location>
</feature>
<feature type="transmembrane region" description="Helical" evidence="9">
    <location>
        <begin position="272"/>
        <end position="297"/>
    </location>
</feature>
<evidence type="ECO:0000313" key="11">
    <source>
        <dbReference type="EMBL" id="QWY78874.1"/>
    </source>
</evidence>
<evidence type="ECO:0000256" key="2">
    <source>
        <dbReference type="ARBA" id="ARBA00022475"/>
    </source>
</evidence>
<dbReference type="Pfam" id="PF00535">
    <property type="entry name" value="Glycos_transf_2"/>
    <property type="match status" value="1"/>
</dbReference>
<feature type="domain" description="Glycosyltransferase 2-like" evidence="10">
    <location>
        <begin position="13"/>
        <end position="178"/>
    </location>
</feature>
<gene>
    <name evidence="11" type="ORF">JZL65_11905</name>
</gene>
<keyword evidence="5 9" id="KW-0812">Transmembrane</keyword>
<evidence type="ECO:0000256" key="5">
    <source>
        <dbReference type="ARBA" id="ARBA00022692"/>
    </source>
</evidence>
<keyword evidence="3" id="KW-0328">Glycosyltransferase</keyword>
<dbReference type="InterPro" id="IPR029044">
    <property type="entry name" value="Nucleotide-diphossugar_trans"/>
</dbReference>
<evidence type="ECO:0000256" key="4">
    <source>
        <dbReference type="ARBA" id="ARBA00022679"/>
    </source>
</evidence>
<accession>A0A9E6MZV8</accession>
<evidence type="ECO:0000313" key="12">
    <source>
        <dbReference type="Proteomes" id="UP000683551"/>
    </source>
</evidence>
<evidence type="ECO:0000256" key="1">
    <source>
        <dbReference type="ARBA" id="ARBA00004651"/>
    </source>
</evidence>
<comment type="similarity">
    <text evidence="8">Belongs to the glycosyltransferase 2 family. GtrB subfamily.</text>
</comment>
<organism evidence="11 12">
    <name type="scientific">Ferrovum myxofaciens</name>
    <dbReference type="NCBI Taxonomy" id="416213"/>
    <lineage>
        <taxon>Bacteria</taxon>
        <taxon>Pseudomonadati</taxon>
        <taxon>Pseudomonadota</taxon>
        <taxon>Betaproteobacteria</taxon>
        <taxon>Ferrovales</taxon>
        <taxon>Ferrovaceae</taxon>
        <taxon>Ferrovum</taxon>
    </lineage>
</organism>
<dbReference type="PANTHER" id="PTHR48090">
    <property type="entry name" value="UNDECAPRENYL-PHOSPHATE 4-DEOXY-4-FORMAMIDO-L-ARABINOSE TRANSFERASE-RELATED"/>
    <property type="match status" value="1"/>
</dbReference>
<dbReference type="GO" id="GO:0005886">
    <property type="term" value="C:plasma membrane"/>
    <property type="evidence" value="ECO:0007669"/>
    <property type="project" value="UniProtKB-SubCell"/>
</dbReference>
<comment type="subcellular location">
    <subcellularLocation>
        <location evidence="1">Cell membrane</location>
        <topology evidence="1">Multi-pass membrane protein</topology>
    </subcellularLocation>
</comment>
<dbReference type="RefSeq" id="WP_273180758.1">
    <property type="nucleotide sequence ID" value="NZ_CP053675.1"/>
</dbReference>
<dbReference type="FunFam" id="3.90.550.10:FF:000079">
    <property type="entry name" value="Probable glycosyl transferase"/>
    <property type="match status" value="1"/>
</dbReference>
<dbReference type="CDD" id="cd04187">
    <property type="entry name" value="DPM1_like_bac"/>
    <property type="match status" value="1"/>
</dbReference>
<keyword evidence="2" id="KW-1003">Cell membrane</keyword>
<dbReference type="PANTHER" id="PTHR48090:SF1">
    <property type="entry name" value="PROPHAGE BACTOPRENOL GLUCOSYL TRANSFERASE HOMOLOG"/>
    <property type="match status" value="1"/>
</dbReference>
<evidence type="ECO:0000256" key="7">
    <source>
        <dbReference type="ARBA" id="ARBA00023136"/>
    </source>
</evidence>
<keyword evidence="6 9" id="KW-1133">Transmembrane helix</keyword>
<keyword evidence="4" id="KW-0808">Transferase</keyword>
<dbReference type="GO" id="GO:0016757">
    <property type="term" value="F:glycosyltransferase activity"/>
    <property type="evidence" value="ECO:0007669"/>
    <property type="project" value="UniProtKB-KW"/>
</dbReference>